<dbReference type="PANTHER" id="PTHR34488">
    <property type="entry name" value="SI:CH211-245H14.1-RELATED"/>
    <property type="match status" value="1"/>
</dbReference>
<organism evidence="1 2">
    <name type="scientific">Perca flavescens</name>
    <name type="common">American yellow perch</name>
    <name type="synonym">Morone flavescens</name>
    <dbReference type="NCBI Taxonomy" id="8167"/>
    <lineage>
        <taxon>Eukaryota</taxon>
        <taxon>Metazoa</taxon>
        <taxon>Chordata</taxon>
        <taxon>Craniata</taxon>
        <taxon>Vertebrata</taxon>
        <taxon>Euteleostomi</taxon>
        <taxon>Actinopterygii</taxon>
        <taxon>Neopterygii</taxon>
        <taxon>Teleostei</taxon>
        <taxon>Neoteleostei</taxon>
        <taxon>Acanthomorphata</taxon>
        <taxon>Eupercaria</taxon>
        <taxon>Perciformes</taxon>
        <taxon>Percoidei</taxon>
        <taxon>Percidae</taxon>
        <taxon>Percinae</taxon>
        <taxon>Perca</taxon>
    </lineage>
</organism>
<proteinExistence type="predicted"/>
<protein>
    <submittedName>
        <fullName evidence="1">Uncharacterized protein</fullName>
    </submittedName>
</protein>
<comment type="caution">
    <text evidence="1">The sequence shown here is derived from an EMBL/GenBank/DDBJ whole genome shotgun (WGS) entry which is preliminary data.</text>
</comment>
<name>A0A484CA63_PERFV</name>
<evidence type="ECO:0000313" key="2">
    <source>
        <dbReference type="Proteomes" id="UP000295070"/>
    </source>
</evidence>
<dbReference type="Proteomes" id="UP000295070">
    <property type="component" value="Chromosome 18"/>
</dbReference>
<gene>
    <name evidence="1" type="ORF">EPR50_G00191280</name>
</gene>
<dbReference type="EMBL" id="SCKG01000018">
    <property type="protein sequence ID" value="TDH00692.1"/>
    <property type="molecule type" value="Genomic_DNA"/>
</dbReference>
<keyword evidence="2" id="KW-1185">Reference proteome</keyword>
<dbReference type="AlphaFoldDB" id="A0A484CA63"/>
<evidence type="ECO:0000313" key="1">
    <source>
        <dbReference type="EMBL" id="TDH00692.1"/>
    </source>
</evidence>
<reference evidence="1 2" key="1">
    <citation type="submission" date="2019-01" db="EMBL/GenBank/DDBJ databases">
        <title>A chromosome-scale genome assembly of the yellow perch, Perca flavescens.</title>
        <authorList>
            <person name="Feron R."/>
            <person name="Morvezen R."/>
            <person name="Bestin A."/>
            <person name="Haffray P."/>
            <person name="Klopp C."/>
            <person name="Zahm M."/>
            <person name="Cabau C."/>
            <person name="Roques C."/>
            <person name="Donnadieu C."/>
            <person name="Bouchez O."/>
            <person name="Christie M."/>
            <person name="Larson W."/>
            <person name="Guiguen Y."/>
        </authorList>
    </citation>
    <scope>NUCLEOTIDE SEQUENCE [LARGE SCALE GENOMIC DNA]</scope>
    <source>
        <strain evidence="1">YP-PL-M2</strain>
        <tissue evidence="1">Blood</tissue>
    </source>
</reference>
<sequence length="148" mass="16678">MDTPERTVLGKNFYVHLAGKTNDAHHDLVENLIACGQTEVQSPEESDYLLVFCPIASRVGTDISEAMDNMPGDKPAILVVMHHTFSPDHVVAPSMRQVNNPAVLLTVDVLFYERKLLKCNCNDIAWHEVQKFLRIPHSPVMTRFIDPI</sequence>
<dbReference type="PANTHER" id="PTHR34488:SF1">
    <property type="entry name" value="SI:CH211-245H14.1-RELATED"/>
    <property type="match status" value="1"/>
</dbReference>
<accession>A0A484CA63</accession>